<name>A0ABQ3DAT0_9ACTN</name>
<feature type="region of interest" description="Disordered" evidence="1">
    <location>
        <begin position="465"/>
        <end position="524"/>
    </location>
</feature>
<feature type="compositionally biased region" description="Basic and acidic residues" evidence="1">
    <location>
        <begin position="489"/>
        <end position="509"/>
    </location>
</feature>
<keyword evidence="3" id="KW-1185">Reference proteome</keyword>
<sequence>MVARHLTPTNNGEGASGRKRLWRPSRTRSASVTEPHPAPAVHPDERHPAPTADLRVRRVGGTWLVHPAAGPDRQSQLFAAGLATDPEYALVVVDLPRASSLDAVEEAVARAVPAGARGLRIIFGRPPKGGAAAAGCLLARRLALPVVVPDGVLRPSAGGALFIGADRGQGWVLCTPEGQVKYLSRRFPRPTWDESLPNRPRAMGRSAVAEPVPAGVWLRPVREDAAQHRHRGHLAARLRSRSDAATVVIGTPGAPGPEMEDIGSFWRSLPEDTAATLRVVPYGVVHTPGDRPFGDFLAALTGEPVHVYNGFPTGDPLVGLPPQDDVVFLGEGGELGRPVFARELLYLPPEPDGSSHPALAVDHRWPLEHLPMLRQGLYRGGNGMMLEVLPWGLWIRPSAEPWYADEVRATYADPHHELILCDDSVSEKLPQLQRLAEDVLRRLPAQDGLLVRVLTASRPWGATALRSGPKALPAPAPPVGHETLPGPGDQREGQEGREEQEAREGREVPAVRTQSGATGTPEDEAVVARALRHDPGLGRGLSDENAFAGLLAVRRRLTVHAWRTGQDPDHAGAEAPAAADPSALAALALLPAYEGVVALRTHLDPAAIQWYRQHRVATAQGVCASSLTGNPGKPGNADVLIRSVTGRRTALLEPELPDRVLFPTGTRFEVLHVQTRPGEGAVVMLDELPPAGVRRSDRGRRAAVRELRAALRVWRQDEMNGVVRDLTPDPFARPPGPQGPDGPGRPAGATGPASARARSEAAERPDALSGRFR</sequence>
<feature type="compositionally biased region" description="Basic residues" evidence="1">
    <location>
        <begin position="17"/>
        <end position="26"/>
    </location>
</feature>
<feature type="region of interest" description="Disordered" evidence="1">
    <location>
        <begin position="1"/>
        <end position="50"/>
    </location>
</feature>
<reference evidence="3" key="1">
    <citation type="journal article" date="2019" name="Int. J. Syst. Evol. Microbiol.">
        <title>The Global Catalogue of Microorganisms (GCM) 10K type strain sequencing project: providing services to taxonomists for standard genome sequencing and annotation.</title>
        <authorList>
            <consortium name="The Broad Institute Genomics Platform"/>
            <consortium name="The Broad Institute Genome Sequencing Center for Infectious Disease"/>
            <person name="Wu L."/>
            <person name="Ma J."/>
        </authorList>
    </citation>
    <scope>NUCLEOTIDE SEQUENCE [LARGE SCALE GENOMIC DNA]</scope>
    <source>
        <strain evidence="3">JCM 4733</strain>
    </source>
</reference>
<feature type="compositionally biased region" description="Basic and acidic residues" evidence="1">
    <location>
        <begin position="757"/>
        <end position="766"/>
    </location>
</feature>
<dbReference type="Gene3D" id="3.90.176.10">
    <property type="entry name" value="Toxin ADP-ribosyltransferase, Chain A, domain 1"/>
    <property type="match status" value="1"/>
</dbReference>
<proteinExistence type="predicted"/>
<feature type="compositionally biased region" description="Low complexity" evidence="1">
    <location>
        <begin position="744"/>
        <end position="756"/>
    </location>
</feature>
<accession>A0ABQ3DAT0</accession>
<comment type="caution">
    <text evidence="2">The sequence shown here is derived from an EMBL/GenBank/DDBJ whole genome shotgun (WGS) entry which is preliminary data.</text>
</comment>
<dbReference type="Proteomes" id="UP000653644">
    <property type="component" value="Unassembled WGS sequence"/>
</dbReference>
<feature type="region of interest" description="Disordered" evidence="1">
    <location>
        <begin position="724"/>
        <end position="773"/>
    </location>
</feature>
<feature type="compositionally biased region" description="Pro residues" evidence="1">
    <location>
        <begin position="731"/>
        <end position="740"/>
    </location>
</feature>
<protein>
    <submittedName>
        <fullName evidence="2">Uncharacterized protein</fullName>
    </submittedName>
</protein>
<dbReference type="EMBL" id="BMVN01000077">
    <property type="protein sequence ID" value="GHA71109.1"/>
    <property type="molecule type" value="Genomic_DNA"/>
</dbReference>
<evidence type="ECO:0000313" key="2">
    <source>
        <dbReference type="EMBL" id="GHA71109.1"/>
    </source>
</evidence>
<organism evidence="2 3">
    <name type="scientific">Streptomyces canarius</name>
    <dbReference type="NCBI Taxonomy" id="285453"/>
    <lineage>
        <taxon>Bacteria</taxon>
        <taxon>Bacillati</taxon>
        <taxon>Actinomycetota</taxon>
        <taxon>Actinomycetes</taxon>
        <taxon>Kitasatosporales</taxon>
        <taxon>Streptomycetaceae</taxon>
        <taxon>Streptomyces</taxon>
    </lineage>
</organism>
<evidence type="ECO:0000256" key="1">
    <source>
        <dbReference type="SAM" id="MobiDB-lite"/>
    </source>
</evidence>
<evidence type="ECO:0000313" key="3">
    <source>
        <dbReference type="Proteomes" id="UP000653644"/>
    </source>
</evidence>
<gene>
    <name evidence="2" type="ORF">GCM10010345_87850</name>
</gene>